<dbReference type="InterPro" id="IPR052025">
    <property type="entry name" value="Xyloglucanase_GH74"/>
</dbReference>
<sequence>MKKQKLIVLIIILPLFLSGCVSLSKKSASPSSLTGGFFRSENLGDSWTKMNTIYTLGDKKATFDAASVTVMTYDPLDESAIYLGTLHDGIFYSYDYGNGWTRTLAGLGTINAIAVDPEKNCTIFAAVHNAIYKTIDCSRSWEKVYFEPTTGDYVTALATSHYNSNIVFAGNSKGSLLRSEDNGKTWSAVQRFGNSIKNIFVIDSEAGRIVYGVTQKNGILKSIDDGLTWENLLSWRLDRAEIDEDQAFTEFLTAKEEAKLAATCQKLTSTEKRAITSGVEDEDRQAELLAEAEKEKFNQTCQYLTKEEKIEYEKNNKYIVLGKNRGASTVVTVSLDRSVKDGIIYANNGSIYRLMEDKYGSIWKQIKLLTPPNKGEAIFSVLVNPKNTDELFYGTSKALYHSIDNGNNWEISDLPTNHSARSLSFSLDNKFLYLGAYQVVQKKSTF</sequence>
<organism evidence="1 2">
    <name type="scientific">Candidatus Komeilibacteria bacterium RIFOXYC1_FULL_37_11</name>
    <dbReference type="NCBI Taxonomy" id="1798555"/>
    <lineage>
        <taxon>Bacteria</taxon>
        <taxon>Candidatus Komeiliibacteriota</taxon>
    </lineage>
</organism>
<dbReference type="EMBL" id="MHKQ01000010">
    <property type="protein sequence ID" value="OGY94259.1"/>
    <property type="molecule type" value="Genomic_DNA"/>
</dbReference>
<accession>A0A1G2C0C4</accession>
<proteinExistence type="predicted"/>
<protein>
    <recommendedName>
        <fullName evidence="3">Photosynthesis system II assembly factor Ycf48/Hcf136-like domain-containing protein</fullName>
    </recommendedName>
</protein>
<name>A0A1G2C0C4_9BACT</name>
<dbReference type="SUPFAM" id="SSF110296">
    <property type="entry name" value="Oligoxyloglucan reducing end-specific cellobiohydrolase"/>
    <property type="match status" value="2"/>
</dbReference>
<dbReference type="InterPro" id="IPR015943">
    <property type="entry name" value="WD40/YVTN_repeat-like_dom_sf"/>
</dbReference>
<evidence type="ECO:0000313" key="2">
    <source>
        <dbReference type="Proteomes" id="UP000177626"/>
    </source>
</evidence>
<dbReference type="Proteomes" id="UP000177626">
    <property type="component" value="Unassembled WGS sequence"/>
</dbReference>
<evidence type="ECO:0008006" key="3">
    <source>
        <dbReference type="Google" id="ProtNLM"/>
    </source>
</evidence>
<dbReference type="PANTHER" id="PTHR43739">
    <property type="entry name" value="XYLOGLUCANASE (EUROFUNG)"/>
    <property type="match status" value="1"/>
</dbReference>
<dbReference type="PROSITE" id="PS51257">
    <property type="entry name" value="PROKAR_LIPOPROTEIN"/>
    <property type="match status" value="1"/>
</dbReference>
<gene>
    <name evidence="1" type="ORF">A2406_02050</name>
</gene>
<evidence type="ECO:0000313" key="1">
    <source>
        <dbReference type="EMBL" id="OGY94259.1"/>
    </source>
</evidence>
<reference evidence="1 2" key="1">
    <citation type="journal article" date="2016" name="Nat. Commun.">
        <title>Thousands of microbial genomes shed light on interconnected biogeochemical processes in an aquifer system.</title>
        <authorList>
            <person name="Anantharaman K."/>
            <person name="Brown C.T."/>
            <person name="Hug L.A."/>
            <person name="Sharon I."/>
            <person name="Castelle C.J."/>
            <person name="Probst A.J."/>
            <person name="Thomas B.C."/>
            <person name="Singh A."/>
            <person name="Wilkins M.J."/>
            <person name="Karaoz U."/>
            <person name="Brodie E.L."/>
            <person name="Williams K.H."/>
            <person name="Hubbard S.S."/>
            <person name="Banfield J.F."/>
        </authorList>
    </citation>
    <scope>NUCLEOTIDE SEQUENCE [LARGE SCALE GENOMIC DNA]</scope>
</reference>
<dbReference type="AlphaFoldDB" id="A0A1G2C0C4"/>
<comment type="caution">
    <text evidence="1">The sequence shown here is derived from an EMBL/GenBank/DDBJ whole genome shotgun (WGS) entry which is preliminary data.</text>
</comment>
<dbReference type="PANTHER" id="PTHR43739:SF5">
    <property type="entry name" value="EXO-ALPHA-SIALIDASE"/>
    <property type="match status" value="1"/>
</dbReference>
<dbReference type="GO" id="GO:0010411">
    <property type="term" value="P:xyloglucan metabolic process"/>
    <property type="evidence" value="ECO:0007669"/>
    <property type="project" value="TreeGrafter"/>
</dbReference>
<dbReference type="Gene3D" id="2.130.10.10">
    <property type="entry name" value="YVTN repeat-like/Quinoprotein amine dehydrogenase"/>
    <property type="match status" value="3"/>
</dbReference>